<dbReference type="AlphaFoldDB" id="A0A9W6DEB2"/>
<evidence type="ECO:0000313" key="2">
    <source>
        <dbReference type="Proteomes" id="UP001144256"/>
    </source>
</evidence>
<keyword evidence="2" id="KW-1185">Reference proteome</keyword>
<dbReference type="Proteomes" id="UP001144256">
    <property type="component" value="Unassembled WGS sequence"/>
</dbReference>
<name>A0A9W6DEB2_9FIRM</name>
<accession>A0A9W6DEB2</accession>
<proteinExistence type="predicted"/>
<comment type="caution">
    <text evidence="1">The sequence shown here is derived from an EMBL/GenBank/DDBJ whole genome shotgun (WGS) entry which is preliminary data.</text>
</comment>
<evidence type="ECO:0000313" key="1">
    <source>
        <dbReference type="EMBL" id="GKX29325.1"/>
    </source>
</evidence>
<organism evidence="1 2">
    <name type="scientific">Vallitalea longa</name>
    <dbReference type="NCBI Taxonomy" id="2936439"/>
    <lineage>
        <taxon>Bacteria</taxon>
        <taxon>Bacillati</taxon>
        <taxon>Bacillota</taxon>
        <taxon>Clostridia</taxon>
        <taxon>Lachnospirales</taxon>
        <taxon>Vallitaleaceae</taxon>
        <taxon>Vallitalea</taxon>
    </lineage>
</organism>
<gene>
    <name evidence="1" type="ORF">SH1V18_18050</name>
</gene>
<protein>
    <submittedName>
        <fullName evidence="1">Uncharacterized protein</fullName>
    </submittedName>
</protein>
<reference evidence="1" key="1">
    <citation type="submission" date="2022-06" db="EMBL/GenBank/DDBJ databases">
        <title>Vallitalea longa sp. nov., an anaerobic bacterium isolated from marine sediment.</title>
        <authorList>
            <person name="Hirano S."/>
            <person name="Terahara T."/>
            <person name="Mori K."/>
            <person name="Hamada M."/>
            <person name="Matsumoto R."/>
            <person name="Kobayashi T."/>
        </authorList>
    </citation>
    <scope>NUCLEOTIDE SEQUENCE</scope>
    <source>
        <strain evidence="1">SH18-1</strain>
    </source>
</reference>
<dbReference type="EMBL" id="BRLB01000003">
    <property type="protein sequence ID" value="GKX29325.1"/>
    <property type="molecule type" value="Genomic_DNA"/>
</dbReference>
<sequence>MFFSQPIHINAQEITNSEDGKTIMIMIVQNGKTTFLEGEQAEDYLNEKKLETDKLKQAKLNLQNKNYFKSTDSLSEIMPIETVHYFNVYEEVGSSEDVHRYDLKENITEYWKNSTSTQQSHTFGWASSCKWTTNITLESAEKKALKAVVGSSWQKEYSNNGSVTINVVPGKTVWMTYYPIMDNSYGNMEYVKVDLLGNVTVLLSKWVDTYSPSLLYNPLLDADVPNGVYEWREK</sequence>
<dbReference type="RefSeq" id="WP_281814766.1">
    <property type="nucleotide sequence ID" value="NZ_BRLB01000003.1"/>
</dbReference>